<dbReference type="EMBL" id="BAAAGU010000009">
    <property type="protein sequence ID" value="GAA0637406.1"/>
    <property type="molecule type" value="Genomic_DNA"/>
</dbReference>
<comment type="caution">
    <text evidence="1">The sequence shown here is derived from an EMBL/GenBank/DDBJ whole genome shotgun (WGS) entry which is preliminary data.</text>
</comment>
<keyword evidence="2" id="KW-1185">Reference proteome</keyword>
<proteinExistence type="predicted"/>
<evidence type="ECO:0000313" key="1">
    <source>
        <dbReference type="EMBL" id="GAA0637406.1"/>
    </source>
</evidence>
<dbReference type="Proteomes" id="UP001500724">
    <property type="component" value="Unassembled WGS sequence"/>
</dbReference>
<protein>
    <submittedName>
        <fullName evidence="1">Uncharacterized protein</fullName>
    </submittedName>
</protein>
<accession>A0ABN1HBZ4</accession>
<organism evidence="1 2">
    <name type="scientific">Streptomyces thermocarboxydovorans</name>
    <dbReference type="NCBI Taxonomy" id="59298"/>
    <lineage>
        <taxon>Bacteria</taxon>
        <taxon>Bacillati</taxon>
        <taxon>Actinomycetota</taxon>
        <taxon>Actinomycetes</taxon>
        <taxon>Kitasatosporales</taxon>
        <taxon>Streptomycetaceae</taxon>
        <taxon>Streptomyces</taxon>
    </lineage>
</organism>
<reference evidence="1 2" key="1">
    <citation type="journal article" date="2019" name="Int. J. Syst. Evol. Microbiol.">
        <title>The Global Catalogue of Microorganisms (GCM) 10K type strain sequencing project: providing services to taxonomists for standard genome sequencing and annotation.</title>
        <authorList>
            <consortium name="The Broad Institute Genomics Platform"/>
            <consortium name="The Broad Institute Genome Sequencing Center for Infectious Disease"/>
            <person name="Wu L."/>
            <person name="Ma J."/>
        </authorList>
    </citation>
    <scope>NUCLEOTIDE SEQUENCE [LARGE SCALE GENOMIC DNA]</scope>
    <source>
        <strain evidence="1 2">JCM 10367</strain>
    </source>
</reference>
<dbReference type="RefSeq" id="WP_343998325.1">
    <property type="nucleotide sequence ID" value="NZ_BAAAGU010000009.1"/>
</dbReference>
<sequence>MSPFLFSADHAHSDFGQWFRSSVTVAEALTLSISELFAEYAEARRSGDPARMAAVREYAAGLDDSLVDELAGFDYPAAA</sequence>
<evidence type="ECO:0000313" key="2">
    <source>
        <dbReference type="Proteomes" id="UP001500724"/>
    </source>
</evidence>
<name>A0ABN1HBZ4_9ACTN</name>
<gene>
    <name evidence="1" type="ORF">GCM10009535_12230</name>
</gene>